<proteinExistence type="predicted"/>
<evidence type="ECO:0000313" key="1">
    <source>
        <dbReference type="EMBL" id="DAE15251.1"/>
    </source>
</evidence>
<sequence>MILLQFKHISFCQYSLYSSSTFEFIFATQRKSPAMIDNNRLALFFSSFDISRLYFNGLSGVPSPKFPLPM</sequence>
<accession>A0A8S5Q8X2</accession>
<reference evidence="1" key="1">
    <citation type="journal article" date="2021" name="Proc. Natl. Acad. Sci. U.S.A.">
        <title>A Catalog of Tens of Thousands of Viruses from Human Metagenomes Reveals Hidden Associations with Chronic Diseases.</title>
        <authorList>
            <person name="Tisza M.J."/>
            <person name="Buck C.B."/>
        </authorList>
    </citation>
    <scope>NUCLEOTIDE SEQUENCE</scope>
    <source>
        <strain evidence="1">CtK9J6</strain>
    </source>
</reference>
<dbReference type="EMBL" id="BK015600">
    <property type="protein sequence ID" value="DAE15251.1"/>
    <property type="molecule type" value="Genomic_DNA"/>
</dbReference>
<name>A0A8S5Q8X2_9CAUD</name>
<organism evidence="1">
    <name type="scientific">Siphoviridae sp. ctK9J6</name>
    <dbReference type="NCBI Taxonomy" id="2825437"/>
    <lineage>
        <taxon>Viruses</taxon>
        <taxon>Duplodnaviria</taxon>
        <taxon>Heunggongvirae</taxon>
        <taxon>Uroviricota</taxon>
        <taxon>Caudoviricetes</taxon>
    </lineage>
</organism>
<protein>
    <submittedName>
        <fullName evidence="1">Uncharacterized protein</fullName>
    </submittedName>
</protein>